<evidence type="ECO:0000313" key="2">
    <source>
        <dbReference type="Proteomes" id="UP001642360"/>
    </source>
</evidence>
<dbReference type="AlphaFoldDB" id="A0ABC8SJ90"/>
<sequence length="155" mass="17048">MGTRIIDPQPLIFDHAVQFFTISDSQFAELVDGWSNKGLVRQWQGTIGQLEAGGRFVSFPSSTPRYISVNGMRPLADSILCQASMVNVVRPCWISTLEPFNGMWHLSENGKPHGKFDAIVIAHNGVSEGFKWLTPKIQASNARETLPSLGIVAHA</sequence>
<dbReference type="Proteomes" id="UP001642360">
    <property type="component" value="Unassembled WGS sequence"/>
</dbReference>
<protein>
    <submittedName>
        <fullName evidence="1">Uncharacterized protein</fullName>
    </submittedName>
</protein>
<comment type="caution">
    <text evidence="1">The sequence shown here is derived from an EMBL/GenBank/DDBJ whole genome shotgun (WGS) entry which is preliminary data.</text>
</comment>
<keyword evidence="2" id="KW-1185">Reference proteome</keyword>
<reference evidence="1 2" key="1">
    <citation type="submission" date="2024-02" db="EMBL/GenBank/DDBJ databases">
        <authorList>
            <person name="Vignale AGUSTIN F."/>
            <person name="Sosa J E."/>
            <person name="Modenutti C."/>
        </authorList>
    </citation>
    <scope>NUCLEOTIDE SEQUENCE [LARGE SCALE GENOMIC DNA]</scope>
</reference>
<organism evidence="1 2">
    <name type="scientific">Ilex paraguariensis</name>
    <name type="common">yerba mate</name>
    <dbReference type="NCBI Taxonomy" id="185542"/>
    <lineage>
        <taxon>Eukaryota</taxon>
        <taxon>Viridiplantae</taxon>
        <taxon>Streptophyta</taxon>
        <taxon>Embryophyta</taxon>
        <taxon>Tracheophyta</taxon>
        <taxon>Spermatophyta</taxon>
        <taxon>Magnoliopsida</taxon>
        <taxon>eudicotyledons</taxon>
        <taxon>Gunneridae</taxon>
        <taxon>Pentapetalae</taxon>
        <taxon>asterids</taxon>
        <taxon>campanulids</taxon>
        <taxon>Aquifoliales</taxon>
        <taxon>Aquifoliaceae</taxon>
        <taxon>Ilex</taxon>
    </lineage>
</organism>
<dbReference type="EMBL" id="CAUOFW020002970">
    <property type="protein sequence ID" value="CAK9157261.1"/>
    <property type="molecule type" value="Genomic_DNA"/>
</dbReference>
<evidence type="ECO:0000313" key="1">
    <source>
        <dbReference type="EMBL" id="CAK9157261.1"/>
    </source>
</evidence>
<proteinExistence type="predicted"/>
<accession>A0ABC8SJ90</accession>
<gene>
    <name evidence="1" type="ORF">ILEXP_LOCUS25812</name>
</gene>
<name>A0ABC8SJ90_9AQUA</name>
<dbReference type="PANTHER" id="PTHR16128">
    <property type="entry name" value="FAD/NAD(P)-BINDING OXIDOREDUCTASE FAMILY PROTEIN"/>
    <property type="match status" value="1"/>
</dbReference>
<dbReference type="PANTHER" id="PTHR16128:SF8">
    <property type="entry name" value="EXPRESSED PROTEIN"/>
    <property type="match status" value="1"/>
</dbReference>
<dbReference type="Gene3D" id="3.90.660.10">
    <property type="match status" value="1"/>
</dbReference>